<evidence type="ECO:0000313" key="3">
    <source>
        <dbReference type="Proteomes" id="UP001596263"/>
    </source>
</evidence>
<reference evidence="3" key="1">
    <citation type="journal article" date="2019" name="Int. J. Syst. Evol. Microbiol.">
        <title>The Global Catalogue of Microorganisms (GCM) 10K type strain sequencing project: providing services to taxonomists for standard genome sequencing and annotation.</title>
        <authorList>
            <consortium name="The Broad Institute Genomics Platform"/>
            <consortium name="The Broad Institute Genome Sequencing Center for Infectious Disease"/>
            <person name="Wu L."/>
            <person name="Ma J."/>
        </authorList>
    </citation>
    <scope>NUCLEOTIDE SEQUENCE [LARGE SCALE GENOMIC DNA]</scope>
    <source>
        <strain evidence="3">KCTC 42586</strain>
    </source>
</reference>
<feature type="domain" description="Luciferase" evidence="1">
    <location>
        <begin position="35"/>
        <end position="97"/>
    </location>
</feature>
<evidence type="ECO:0000313" key="2">
    <source>
        <dbReference type="EMBL" id="MFC5218182.1"/>
    </source>
</evidence>
<protein>
    <submittedName>
        <fullName evidence="2">Luciferase family protein</fullName>
    </submittedName>
</protein>
<organism evidence="2 3">
    <name type="scientific">Streptomyces coerulescens</name>
    <dbReference type="NCBI Taxonomy" id="29304"/>
    <lineage>
        <taxon>Bacteria</taxon>
        <taxon>Bacillati</taxon>
        <taxon>Actinomycetota</taxon>
        <taxon>Actinomycetes</taxon>
        <taxon>Kitasatosporales</taxon>
        <taxon>Streptomycetaceae</taxon>
        <taxon>Streptomyces</taxon>
    </lineage>
</organism>
<comment type="caution">
    <text evidence="2">The sequence shown here is derived from an EMBL/GenBank/DDBJ whole genome shotgun (WGS) entry which is preliminary data.</text>
</comment>
<proteinExistence type="predicted"/>
<dbReference type="Pfam" id="PF17648">
    <property type="entry name" value="Luciferase"/>
    <property type="match status" value="1"/>
</dbReference>
<dbReference type="EMBL" id="JBHSKM010000024">
    <property type="protein sequence ID" value="MFC5218182.1"/>
    <property type="molecule type" value="Genomic_DNA"/>
</dbReference>
<dbReference type="RefSeq" id="WP_380860466.1">
    <property type="nucleotide sequence ID" value="NZ_JBHSKM010000024.1"/>
</dbReference>
<dbReference type="InterPro" id="IPR040841">
    <property type="entry name" value="Luciferase_dom"/>
</dbReference>
<evidence type="ECO:0000259" key="1">
    <source>
        <dbReference type="Pfam" id="PF17648"/>
    </source>
</evidence>
<accession>A0ABW0CSX8</accession>
<sequence length="131" mass="14345">MTLAARAFAQLATWPDLTEVEPSCGTGRALAAAHGDIAHFHSDRDLDLCLTARVIRRFEEHLRAATAVRLVPGSHWVTVRMEVVADFDLLMTLVSLALRAQQTWPLPDHEPHAGCNDLRSAVVARQSLGAD</sequence>
<dbReference type="Proteomes" id="UP001596263">
    <property type="component" value="Unassembled WGS sequence"/>
</dbReference>
<gene>
    <name evidence="2" type="ORF">ACFPQ9_30530</name>
</gene>
<keyword evidence="3" id="KW-1185">Reference proteome</keyword>
<name>A0ABW0CSX8_STRCD</name>